<evidence type="ECO:0000313" key="11">
    <source>
        <dbReference type="EMBL" id="CDF77519.1"/>
    </source>
</evidence>
<name>S0F3L7_CHOCR</name>
<proteinExistence type="inferred from homology"/>
<organism evidence="11 12">
    <name type="scientific">Chondrus crispus</name>
    <name type="common">Carrageen Irish moss</name>
    <name type="synonym">Polymorpha crispa</name>
    <dbReference type="NCBI Taxonomy" id="2769"/>
    <lineage>
        <taxon>Eukaryota</taxon>
        <taxon>Rhodophyta</taxon>
        <taxon>Florideophyceae</taxon>
        <taxon>Rhodymeniophycidae</taxon>
        <taxon>Gigartinales</taxon>
        <taxon>Gigartinaceae</taxon>
        <taxon>Chondrus</taxon>
    </lineage>
</organism>
<gene>
    <name evidence="11" type="ORF">CHC_T00005381001</name>
</gene>
<evidence type="ECO:0000259" key="10">
    <source>
        <dbReference type="Pfam" id="PF01979"/>
    </source>
</evidence>
<dbReference type="GO" id="GO:0004038">
    <property type="term" value="F:allantoinase activity"/>
    <property type="evidence" value="ECO:0007669"/>
    <property type="project" value="UniProtKB-EC"/>
</dbReference>
<dbReference type="RefSeq" id="XP_005717303.1">
    <property type="nucleotide sequence ID" value="XM_005717246.1"/>
</dbReference>
<dbReference type="InterPro" id="IPR050138">
    <property type="entry name" value="DHOase/Allantoinase_Hydrolase"/>
</dbReference>
<keyword evidence="9" id="KW-0812">Transmembrane</keyword>
<dbReference type="GO" id="GO:0000256">
    <property type="term" value="P:allantoin catabolic process"/>
    <property type="evidence" value="ECO:0007669"/>
    <property type="project" value="UniProtKB-UniPathway"/>
</dbReference>
<feature type="domain" description="Amidohydrolase-related" evidence="10">
    <location>
        <begin position="133"/>
        <end position="533"/>
    </location>
</feature>
<evidence type="ECO:0000256" key="4">
    <source>
        <dbReference type="ARBA" id="ARBA00011881"/>
    </source>
</evidence>
<dbReference type="GeneID" id="17325019"/>
<keyword evidence="6" id="KW-0479">Metal-binding</keyword>
<dbReference type="SUPFAM" id="SSF51556">
    <property type="entry name" value="Metallo-dependent hydrolases"/>
    <property type="match status" value="1"/>
</dbReference>
<dbReference type="OMA" id="SRLHVCH"/>
<dbReference type="Proteomes" id="UP000012073">
    <property type="component" value="Unassembled WGS sequence"/>
</dbReference>
<keyword evidence="7" id="KW-0378">Hydrolase</keyword>
<dbReference type="GO" id="GO:0008270">
    <property type="term" value="F:zinc ion binding"/>
    <property type="evidence" value="ECO:0007669"/>
    <property type="project" value="InterPro"/>
</dbReference>
<reference evidence="12" key="1">
    <citation type="journal article" date="2013" name="Proc. Natl. Acad. Sci. U.S.A.">
        <title>Genome structure and metabolic features in the red seaweed Chondrus crispus shed light on evolution of the Archaeplastida.</title>
        <authorList>
            <person name="Collen J."/>
            <person name="Porcel B."/>
            <person name="Carre W."/>
            <person name="Ball S.G."/>
            <person name="Chaparro C."/>
            <person name="Tonon T."/>
            <person name="Barbeyron T."/>
            <person name="Michel G."/>
            <person name="Noel B."/>
            <person name="Valentin K."/>
            <person name="Elias M."/>
            <person name="Artiguenave F."/>
            <person name="Arun A."/>
            <person name="Aury J.M."/>
            <person name="Barbosa-Neto J.F."/>
            <person name="Bothwell J.H."/>
            <person name="Bouget F.Y."/>
            <person name="Brillet L."/>
            <person name="Cabello-Hurtado F."/>
            <person name="Capella-Gutierrez S."/>
            <person name="Charrier B."/>
            <person name="Cladiere L."/>
            <person name="Cock J.M."/>
            <person name="Coelho S.M."/>
            <person name="Colleoni C."/>
            <person name="Czjzek M."/>
            <person name="Da Silva C."/>
            <person name="Delage L."/>
            <person name="Denoeud F."/>
            <person name="Deschamps P."/>
            <person name="Dittami S.M."/>
            <person name="Gabaldon T."/>
            <person name="Gachon C.M."/>
            <person name="Groisillier A."/>
            <person name="Herve C."/>
            <person name="Jabbari K."/>
            <person name="Katinka M."/>
            <person name="Kloareg B."/>
            <person name="Kowalczyk N."/>
            <person name="Labadie K."/>
            <person name="Leblanc C."/>
            <person name="Lopez P.J."/>
            <person name="McLachlan D.H."/>
            <person name="Meslet-Cladiere L."/>
            <person name="Moustafa A."/>
            <person name="Nehr Z."/>
            <person name="Nyvall Collen P."/>
            <person name="Panaud O."/>
            <person name="Partensky F."/>
            <person name="Poulain J."/>
            <person name="Rensing S.A."/>
            <person name="Rousvoal S."/>
            <person name="Samson G."/>
            <person name="Symeonidi A."/>
            <person name="Weissenbach J."/>
            <person name="Zambounis A."/>
            <person name="Wincker P."/>
            <person name="Boyen C."/>
        </authorList>
    </citation>
    <scope>NUCLEOTIDE SEQUENCE [LARGE SCALE GENOMIC DNA]</scope>
    <source>
        <strain evidence="12">cv. Stackhouse</strain>
    </source>
</reference>
<feature type="transmembrane region" description="Helical" evidence="9">
    <location>
        <begin position="27"/>
        <end position="49"/>
    </location>
</feature>
<dbReference type="AlphaFoldDB" id="S0F3L7"/>
<sequence>MTEPEEATPAFGRARSGERNSSFHHSYIVCTAVSLLFMPIIAILVPILYSHWSSLLPYAHLSLQRAKLGTVLNNPASFPEPPYVLFSSRVVLPDRFIQPAYIFINNQGSIAIVQQSPSWSLVWKTIVDVSPHVVMPGLIDPHVHVNEPGRTSWEGFEYASRAAAAGGTTTILDMPLNNIPSTLNHKTLAQKINALASTKSYVDIGIIGGITMPHVPFLTELLDGGVLAFKSFMVDSQSKDFPNVSKKNLKEIIGALDRLSSEPGAVSKPIPYILHAELDLGPDEEDERNRRASDYNHRCYSDYEASRPSSWEVEAIRYAADIANNSNVHIHIAHVSAFEALELLREIRWGNRLKKAIVTAETCPHYLMWAKEKIALGGTLFKCSPPIRSDDNRKLIVHQAFQDDASSRAIDLIASDHSPCPPELKTTDGNLTEAWGGISGLQYRLQATWTAAHAMNASLSRVAELLCEVPARLFGIDNMKGFLKAGLDADIVIWDPESSQVLTEDKCHHRHKLSPYHGLKVRGIVLRTLLRGRSIYNSQGTSMHERVQFDARLGKLLFRSSKTGLSRSIAPDEWKSAITRK</sequence>
<dbReference type="PROSITE" id="PS00482">
    <property type="entry name" value="DIHYDROOROTASE_1"/>
    <property type="match status" value="1"/>
</dbReference>
<dbReference type="Gramene" id="CDF77519">
    <property type="protein sequence ID" value="CDF77519"/>
    <property type="gene ID" value="CHC_T00005381001"/>
</dbReference>
<dbReference type="GO" id="GO:0005737">
    <property type="term" value="C:cytoplasm"/>
    <property type="evidence" value="ECO:0007669"/>
    <property type="project" value="TreeGrafter"/>
</dbReference>
<keyword evidence="9" id="KW-1133">Transmembrane helix</keyword>
<comment type="pathway">
    <text evidence="2">Nitrogen metabolism; (S)-allantoin degradation; allantoate from (S)-allantoin: step 1/1.</text>
</comment>
<evidence type="ECO:0000313" key="12">
    <source>
        <dbReference type="Proteomes" id="UP000012073"/>
    </source>
</evidence>
<dbReference type="OrthoDB" id="1924787at2759"/>
<keyword evidence="12" id="KW-1185">Reference proteome</keyword>
<dbReference type="InterPro" id="IPR006680">
    <property type="entry name" value="Amidohydro-rel"/>
</dbReference>
<evidence type="ECO:0000256" key="9">
    <source>
        <dbReference type="SAM" id="Phobius"/>
    </source>
</evidence>
<protein>
    <recommendedName>
        <fullName evidence="5">allantoinase</fullName>
        <ecNumber evidence="5">3.5.2.5</ecNumber>
    </recommendedName>
</protein>
<dbReference type="EC" id="3.5.2.5" evidence="5"/>
<dbReference type="PhylomeDB" id="S0F3L7"/>
<dbReference type="Gene3D" id="3.20.20.140">
    <property type="entry name" value="Metal-dependent hydrolases"/>
    <property type="match status" value="1"/>
</dbReference>
<accession>S0F3L7</accession>
<dbReference type="EMBL" id="HG001843">
    <property type="protein sequence ID" value="CDF77519.1"/>
    <property type="molecule type" value="Genomic_DNA"/>
</dbReference>
<comment type="subunit">
    <text evidence="4">Homotetramer.</text>
</comment>
<dbReference type="InterPro" id="IPR002195">
    <property type="entry name" value="Dihydroorotase_CS"/>
</dbReference>
<comment type="cofactor">
    <cofactor evidence="1">
        <name>Zn(2+)</name>
        <dbReference type="ChEBI" id="CHEBI:29105"/>
    </cofactor>
</comment>
<keyword evidence="8" id="KW-0862">Zinc</keyword>
<dbReference type="PANTHER" id="PTHR43668">
    <property type="entry name" value="ALLANTOINASE"/>
    <property type="match status" value="1"/>
</dbReference>
<dbReference type="UniPathway" id="UPA00395">
    <property type="reaction ID" value="UER00653"/>
</dbReference>
<evidence type="ECO:0000256" key="2">
    <source>
        <dbReference type="ARBA" id="ARBA00004968"/>
    </source>
</evidence>
<dbReference type="PANTHER" id="PTHR43668:SF2">
    <property type="entry name" value="ALLANTOINASE"/>
    <property type="match status" value="1"/>
</dbReference>
<keyword evidence="9" id="KW-0472">Membrane</keyword>
<comment type="similarity">
    <text evidence="3">Belongs to the metallo-dependent hydrolases superfamily. Allantoinase family.</text>
</comment>
<dbReference type="GO" id="GO:0050897">
    <property type="term" value="F:cobalt ion binding"/>
    <property type="evidence" value="ECO:0007669"/>
    <property type="project" value="InterPro"/>
</dbReference>
<evidence type="ECO:0000256" key="8">
    <source>
        <dbReference type="ARBA" id="ARBA00022833"/>
    </source>
</evidence>
<evidence type="ECO:0000256" key="1">
    <source>
        <dbReference type="ARBA" id="ARBA00001947"/>
    </source>
</evidence>
<dbReference type="InterPro" id="IPR032466">
    <property type="entry name" value="Metal_Hydrolase"/>
</dbReference>
<evidence type="ECO:0000256" key="3">
    <source>
        <dbReference type="ARBA" id="ARBA00010368"/>
    </source>
</evidence>
<evidence type="ECO:0000256" key="6">
    <source>
        <dbReference type="ARBA" id="ARBA00022723"/>
    </source>
</evidence>
<evidence type="ECO:0000256" key="7">
    <source>
        <dbReference type="ARBA" id="ARBA00022801"/>
    </source>
</evidence>
<dbReference type="STRING" id="2769.S0F3L7"/>
<dbReference type="SUPFAM" id="SSF51338">
    <property type="entry name" value="Composite domain of metallo-dependent hydrolases"/>
    <property type="match status" value="1"/>
</dbReference>
<dbReference type="InterPro" id="IPR011059">
    <property type="entry name" value="Metal-dep_hydrolase_composite"/>
</dbReference>
<dbReference type="GO" id="GO:0006145">
    <property type="term" value="P:purine nucleobase catabolic process"/>
    <property type="evidence" value="ECO:0007669"/>
    <property type="project" value="TreeGrafter"/>
</dbReference>
<evidence type="ECO:0000256" key="5">
    <source>
        <dbReference type="ARBA" id="ARBA00012863"/>
    </source>
</evidence>
<dbReference type="KEGG" id="ccp:CHC_T00005381001"/>
<dbReference type="InterPro" id="IPR017593">
    <property type="entry name" value="Allantoinase"/>
</dbReference>
<dbReference type="NCBIfam" id="TIGR03178">
    <property type="entry name" value="allantoinase"/>
    <property type="match status" value="1"/>
</dbReference>
<dbReference type="Pfam" id="PF01979">
    <property type="entry name" value="Amidohydro_1"/>
    <property type="match status" value="1"/>
</dbReference>